<evidence type="ECO:0000256" key="3">
    <source>
        <dbReference type="ARBA" id="ARBA00022448"/>
    </source>
</evidence>
<dbReference type="InterPro" id="IPR005837">
    <property type="entry name" value="FliP"/>
</dbReference>
<feature type="transmembrane region" description="Helical" evidence="12">
    <location>
        <begin position="92"/>
        <end position="111"/>
    </location>
</feature>
<dbReference type="Pfam" id="PF00813">
    <property type="entry name" value="FliP"/>
    <property type="match status" value="1"/>
</dbReference>
<evidence type="ECO:0000313" key="14">
    <source>
        <dbReference type="Proteomes" id="UP000662088"/>
    </source>
</evidence>
<evidence type="ECO:0000256" key="6">
    <source>
        <dbReference type="ARBA" id="ARBA00022795"/>
    </source>
</evidence>
<sequence>MKNKKAYKLIVFFIIAITFMIPKEAFASPHFNLSVSSGDTPADYVDSIKILIFFTMLTLLPSFIIMFTSFTRITVVFSLLKNAIGAQQSIPSQILVGLAIFLTIFIMQPVYTEINEVALKPYSNEEITFEQALENASNPIKDFMLKETRQKDLELFVDAAKLNSGELTRKNIPLYSIVPAFAISELKTAFQIGFLLFVPFMVIDMIVASVLMSMGMMMLPPTVISLAFKLLLFVMVDGWNLIVKSLITSFS</sequence>
<evidence type="ECO:0000256" key="2">
    <source>
        <dbReference type="ARBA" id="ARBA00021714"/>
    </source>
</evidence>
<dbReference type="Proteomes" id="UP000662088">
    <property type="component" value="Unassembled WGS sequence"/>
</dbReference>
<dbReference type="PANTHER" id="PTHR30587">
    <property type="entry name" value="FLAGELLAR BIOSYNTHETIC PROTEIN FLIP"/>
    <property type="match status" value="1"/>
</dbReference>
<dbReference type="PRINTS" id="PR00951">
    <property type="entry name" value="FLGBIOSNFLIP"/>
</dbReference>
<accession>A0A8I0AF90</accession>
<evidence type="ECO:0000256" key="5">
    <source>
        <dbReference type="ARBA" id="ARBA00022692"/>
    </source>
</evidence>
<gene>
    <name evidence="12 13" type="primary">fliP</name>
    <name evidence="13" type="ORF">H8R92_10825</name>
</gene>
<name>A0A8I0AF90_9CLOT</name>
<keyword evidence="4 12" id="KW-1003">Cell membrane</keyword>
<evidence type="ECO:0000256" key="4">
    <source>
        <dbReference type="ARBA" id="ARBA00022475"/>
    </source>
</evidence>
<keyword evidence="9 12" id="KW-0472">Membrane</keyword>
<evidence type="ECO:0000256" key="10">
    <source>
        <dbReference type="ARBA" id="ARBA00023143"/>
    </source>
</evidence>
<dbReference type="EMBL" id="JACOOQ010000019">
    <property type="protein sequence ID" value="MBC5640908.1"/>
    <property type="molecule type" value="Genomic_DNA"/>
</dbReference>
<evidence type="ECO:0000256" key="9">
    <source>
        <dbReference type="ARBA" id="ARBA00023136"/>
    </source>
</evidence>
<organism evidence="13 14">
    <name type="scientific">Clostridium lentum</name>
    <dbReference type="NCBI Taxonomy" id="2763037"/>
    <lineage>
        <taxon>Bacteria</taxon>
        <taxon>Bacillati</taxon>
        <taxon>Bacillota</taxon>
        <taxon>Clostridia</taxon>
        <taxon>Eubacteriales</taxon>
        <taxon>Clostridiaceae</taxon>
        <taxon>Clostridium</taxon>
    </lineage>
</organism>
<keyword evidence="14" id="KW-1185">Reference proteome</keyword>
<keyword evidence="7 12" id="KW-0653">Protein transport</keyword>
<keyword evidence="6 12" id="KW-1005">Bacterial flagellum biogenesis</keyword>
<keyword evidence="10" id="KW-0975">Bacterial flagellum</keyword>
<dbReference type="PANTHER" id="PTHR30587:SF0">
    <property type="entry name" value="FLAGELLAR BIOSYNTHETIC PROTEIN FLIP"/>
    <property type="match status" value="1"/>
</dbReference>
<comment type="similarity">
    <text evidence="1 12">Belongs to the FliP/MopC/SpaP family.</text>
</comment>
<feature type="transmembrane region" description="Helical" evidence="12">
    <location>
        <begin position="51"/>
        <end position="80"/>
    </location>
</feature>
<dbReference type="NCBIfam" id="NF009438">
    <property type="entry name" value="PRK12797.1"/>
    <property type="match status" value="1"/>
</dbReference>
<comment type="function">
    <text evidence="12">Plays a role in the flagellum-specific transport system.</text>
</comment>
<reference evidence="13" key="1">
    <citation type="submission" date="2020-08" db="EMBL/GenBank/DDBJ databases">
        <title>Genome public.</title>
        <authorList>
            <person name="Liu C."/>
            <person name="Sun Q."/>
        </authorList>
    </citation>
    <scope>NUCLEOTIDE SEQUENCE</scope>
    <source>
        <strain evidence="13">NSJ-42</strain>
    </source>
</reference>
<comment type="caution">
    <text evidence="13">The sequence shown here is derived from an EMBL/GenBank/DDBJ whole genome shotgun (WGS) entry which is preliminary data.</text>
</comment>
<keyword evidence="8 12" id="KW-1133">Transmembrane helix</keyword>
<dbReference type="NCBIfam" id="TIGR01103">
    <property type="entry name" value="fliP"/>
    <property type="match status" value="1"/>
</dbReference>
<feature type="transmembrane region" description="Helical" evidence="12">
    <location>
        <begin position="189"/>
        <end position="211"/>
    </location>
</feature>
<feature type="transmembrane region" description="Helical" evidence="12">
    <location>
        <begin position="223"/>
        <end position="242"/>
    </location>
</feature>
<keyword evidence="3 12" id="KW-0813">Transport</keyword>
<keyword evidence="13" id="KW-0966">Cell projection</keyword>
<dbReference type="PROSITE" id="PS01060">
    <property type="entry name" value="FLIP_1"/>
    <property type="match status" value="1"/>
</dbReference>
<dbReference type="GO" id="GO:0009306">
    <property type="term" value="P:protein secretion"/>
    <property type="evidence" value="ECO:0007669"/>
    <property type="project" value="UniProtKB-UniRule"/>
</dbReference>
<evidence type="ECO:0000256" key="8">
    <source>
        <dbReference type="ARBA" id="ARBA00022989"/>
    </source>
</evidence>
<keyword evidence="11 12" id="KW-1006">Bacterial flagellum protein export</keyword>
<evidence type="ECO:0000313" key="13">
    <source>
        <dbReference type="EMBL" id="MBC5640908.1"/>
    </source>
</evidence>
<keyword evidence="5 12" id="KW-0812">Transmembrane</keyword>
<evidence type="ECO:0000256" key="11">
    <source>
        <dbReference type="ARBA" id="ARBA00023225"/>
    </source>
</evidence>
<keyword evidence="13" id="KW-0969">Cilium</keyword>
<evidence type="ECO:0000256" key="7">
    <source>
        <dbReference type="ARBA" id="ARBA00022927"/>
    </source>
</evidence>
<dbReference type="GO" id="GO:0005886">
    <property type="term" value="C:plasma membrane"/>
    <property type="evidence" value="ECO:0007669"/>
    <property type="project" value="UniProtKB-SubCell"/>
</dbReference>
<proteinExistence type="inferred from homology"/>
<protein>
    <recommendedName>
        <fullName evidence="2 12">Flagellar biosynthetic protein FliP</fullName>
    </recommendedName>
</protein>
<comment type="subcellular location">
    <subcellularLocation>
        <location evidence="12">Cell membrane</location>
        <topology evidence="12">Multi-pass membrane protein</topology>
    </subcellularLocation>
    <subcellularLocation>
        <location evidence="12">Bacterial flagellum basal body</location>
    </subcellularLocation>
</comment>
<dbReference type="PRINTS" id="PR01302">
    <property type="entry name" value="TYPE3IMPPROT"/>
</dbReference>
<keyword evidence="13" id="KW-0282">Flagellum</keyword>
<dbReference type="AlphaFoldDB" id="A0A8I0AF90"/>
<dbReference type="GO" id="GO:0009425">
    <property type="term" value="C:bacterial-type flagellum basal body"/>
    <property type="evidence" value="ECO:0007669"/>
    <property type="project" value="UniProtKB-SubCell"/>
</dbReference>
<dbReference type="GO" id="GO:0044781">
    <property type="term" value="P:bacterial-type flagellum organization"/>
    <property type="evidence" value="ECO:0007669"/>
    <property type="project" value="UniProtKB-UniRule"/>
</dbReference>
<evidence type="ECO:0000256" key="1">
    <source>
        <dbReference type="ARBA" id="ARBA00006257"/>
    </source>
</evidence>
<dbReference type="InterPro" id="IPR005838">
    <property type="entry name" value="T3SS_IM_P"/>
</dbReference>
<evidence type="ECO:0000256" key="12">
    <source>
        <dbReference type="RuleBase" id="RU362069"/>
    </source>
</evidence>